<feature type="region of interest" description="Disordered" evidence="1">
    <location>
        <begin position="113"/>
        <end position="134"/>
    </location>
</feature>
<reference evidence="3" key="1">
    <citation type="submission" date="2023-03" db="EMBL/GenBank/DDBJ databases">
        <title>Complete genome of Cladonia borealis.</title>
        <authorList>
            <person name="Park H."/>
        </authorList>
    </citation>
    <scope>NUCLEOTIDE SEQUENCE</scope>
    <source>
        <strain evidence="3">ANT050790</strain>
    </source>
</reference>
<dbReference type="GO" id="GO:0016887">
    <property type="term" value="F:ATP hydrolysis activity"/>
    <property type="evidence" value="ECO:0007669"/>
    <property type="project" value="InterPro"/>
</dbReference>
<dbReference type="CDD" id="cd19481">
    <property type="entry name" value="RecA-like_protease"/>
    <property type="match status" value="1"/>
</dbReference>
<feature type="compositionally biased region" description="Polar residues" evidence="1">
    <location>
        <begin position="173"/>
        <end position="183"/>
    </location>
</feature>
<dbReference type="AlphaFoldDB" id="A0AA39R528"/>
<comment type="caution">
    <text evidence="3">The sequence shown here is derived from an EMBL/GenBank/DDBJ whole genome shotgun (WGS) entry which is preliminary data.</text>
</comment>
<organism evidence="3 4">
    <name type="scientific">Cladonia borealis</name>
    <dbReference type="NCBI Taxonomy" id="184061"/>
    <lineage>
        <taxon>Eukaryota</taxon>
        <taxon>Fungi</taxon>
        <taxon>Dikarya</taxon>
        <taxon>Ascomycota</taxon>
        <taxon>Pezizomycotina</taxon>
        <taxon>Lecanoromycetes</taxon>
        <taxon>OSLEUM clade</taxon>
        <taxon>Lecanoromycetidae</taxon>
        <taxon>Lecanorales</taxon>
        <taxon>Lecanorineae</taxon>
        <taxon>Cladoniaceae</taxon>
        <taxon>Cladonia</taxon>
    </lineage>
</organism>
<dbReference type="InterPro" id="IPR056599">
    <property type="entry name" value="AAA_lid_fung"/>
</dbReference>
<protein>
    <recommendedName>
        <fullName evidence="2">AAA+ ATPase domain-containing protein</fullName>
    </recommendedName>
</protein>
<dbReference type="PANTHER" id="PTHR46411:SF2">
    <property type="entry name" value="AAA+ ATPASE DOMAIN-CONTAINING PROTEIN"/>
    <property type="match status" value="1"/>
</dbReference>
<dbReference type="Pfam" id="PF00004">
    <property type="entry name" value="AAA"/>
    <property type="match status" value="1"/>
</dbReference>
<dbReference type="GO" id="GO:0005524">
    <property type="term" value="F:ATP binding"/>
    <property type="evidence" value="ECO:0007669"/>
    <property type="project" value="InterPro"/>
</dbReference>
<evidence type="ECO:0000256" key="1">
    <source>
        <dbReference type="SAM" id="MobiDB-lite"/>
    </source>
</evidence>
<keyword evidence="4" id="KW-1185">Reference proteome</keyword>
<evidence type="ECO:0000313" key="3">
    <source>
        <dbReference type="EMBL" id="KAK0514975.1"/>
    </source>
</evidence>
<feature type="compositionally biased region" description="Basic and acidic residues" evidence="1">
    <location>
        <begin position="75"/>
        <end position="88"/>
    </location>
</feature>
<dbReference type="InterPro" id="IPR003593">
    <property type="entry name" value="AAA+_ATPase"/>
</dbReference>
<feature type="domain" description="AAA+ ATPase" evidence="2">
    <location>
        <begin position="705"/>
        <end position="832"/>
    </location>
</feature>
<feature type="compositionally biased region" description="Basic residues" evidence="1">
    <location>
        <begin position="985"/>
        <end position="1001"/>
    </location>
</feature>
<dbReference type="Pfam" id="PF22942">
    <property type="entry name" value="DUF7025"/>
    <property type="match status" value="1"/>
</dbReference>
<feature type="compositionally biased region" description="Acidic residues" evidence="1">
    <location>
        <begin position="1006"/>
        <end position="1015"/>
    </location>
</feature>
<dbReference type="SMART" id="SM00382">
    <property type="entry name" value="AAA"/>
    <property type="match status" value="1"/>
</dbReference>
<name>A0AA39R528_9LECA</name>
<proteinExistence type="predicted"/>
<feature type="region of interest" description="Disordered" evidence="1">
    <location>
        <begin position="167"/>
        <end position="187"/>
    </location>
</feature>
<dbReference type="Gene3D" id="3.40.50.300">
    <property type="entry name" value="P-loop containing nucleotide triphosphate hydrolases"/>
    <property type="match status" value="1"/>
</dbReference>
<feature type="compositionally biased region" description="Polar residues" evidence="1">
    <location>
        <begin position="28"/>
        <end position="42"/>
    </location>
</feature>
<evidence type="ECO:0000259" key="2">
    <source>
        <dbReference type="SMART" id="SM00382"/>
    </source>
</evidence>
<evidence type="ECO:0000313" key="4">
    <source>
        <dbReference type="Proteomes" id="UP001166286"/>
    </source>
</evidence>
<feature type="region of interest" description="Disordered" evidence="1">
    <location>
        <begin position="938"/>
        <end position="1015"/>
    </location>
</feature>
<sequence>MPSTNSSVVSPFDEEEQHAQDGTRDSTPRTSVSSPGTCNDISDATKHRRSSSVRFTDEKPIPGVDYQSLSGSTGREGDALLTEEDHSKSPSQFSGDSLEERIRFLESELQGLKFNRASDPSERGDESSELSGLSTEPQWMTWQEYVGPTAKATSILEVLYEKPHTTNRRKSTIGESTYESPSKTSEKLLPKKRKTLERIRIRSPHINTALQIISKQTFPSLGCLTVHRPFKIFIVYEDAIQEHLAELESDFIRGRYSVLCEQCKDSINRDGNLFEPCHSTLGNDTPDDGRIASEARGQATSLQDQPLSNKSEAQHECLDRDLPSLDGYDEDCKHDVSEELLAQREAIIHLRAMVSFMKNEMQDVFAKHRLLRSDKAETVAYRDLWHLFGVGDIIVTDDESTPQTPKFYRVSILPACDVFSSRRPVKKIKLRNDGTHQQVESVFKEQSMNILSVDLWSFDYDGDRFGPIETRVSIVSFEGEKNILDLPLYPIRFRKDAARFKAEMLDRGNKFCDLTKIAYRDYNGLTVAEPQEQINSQVMIDMGLAYRKHPESIPKFGLKSWMEDSERIVAEACGVPGCTDCFKERIMMDDHKIDRQRTVEYIKAERSLLRTISEVEDLKDDVKLLLPNRLQGFVLRNRKWYFLDIDKITLPQRHSEGFESLILPEGVARVVEGLVQTHRPQDMPAIPGMTPEPEHHVDLVRGKGKGLIILLHGAPGVGKTSTAECVAEYTHRPLFPITCGDIGETAKEVEQNLDQNFSLAHRWGCVLLLDEADVFLQARDKEDMRRNSVVSVFLRVLEYYSGILFLTTNKIGHFDEAFKSRIHVSLYYPPLDKKSTVKIWKMNLQRLVENKKYIDVDRDSILVYAKEHYKRISKGHGSTWNGRQIKNAFQTSIALAEFDAKNQKTKPNLTIDHFEVVARASEGFDEYLSRIHGTDAERARLHGQRADESPFDDKSKRGQFPITPKSAKKDEDTESSSSEDSEAKNKRKRKKEKKPKKKTRARLQDSENDDTTSTE</sequence>
<dbReference type="EMBL" id="JAFEKC020000004">
    <property type="protein sequence ID" value="KAK0514975.1"/>
    <property type="molecule type" value="Genomic_DNA"/>
</dbReference>
<dbReference type="SUPFAM" id="SSF52540">
    <property type="entry name" value="P-loop containing nucleoside triphosphate hydrolases"/>
    <property type="match status" value="1"/>
</dbReference>
<dbReference type="Proteomes" id="UP001166286">
    <property type="component" value="Unassembled WGS sequence"/>
</dbReference>
<dbReference type="Pfam" id="PF23232">
    <property type="entry name" value="AAA_lid_13"/>
    <property type="match status" value="1"/>
</dbReference>
<gene>
    <name evidence="3" type="ORF">JMJ35_002354</name>
</gene>
<feature type="compositionally biased region" description="Basic and acidic residues" evidence="1">
    <location>
        <begin position="938"/>
        <end position="956"/>
    </location>
</feature>
<feature type="region of interest" description="Disordered" evidence="1">
    <location>
        <begin position="1"/>
        <end position="100"/>
    </location>
</feature>
<accession>A0AA39R528</accession>
<dbReference type="PANTHER" id="PTHR46411">
    <property type="entry name" value="FAMILY ATPASE, PUTATIVE-RELATED"/>
    <property type="match status" value="1"/>
</dbReference>
<dbReference type="InterPro" id="IPR027417">
    <property type="entry name" value="P-loop_NTPase"/>
</dbReference>
<dbReference type="InterPro" id="IPR054289">
    <property type="entry name" value="DUF7025"/>
</dbReference>
<dbReference type="InterPro" id="IPR003959">
    <property type="entry name" value="ATPase_AAA_core"/>
</dbReference>
<feature type="compositionally biased region" description="Basic and acidic residues" evidence="1">
    <location>
        <begin position="17"/>
        <end position="27"/>
    </location>
</feature>